<dbReference type="OrthoDB" id="5194348at2759"/>
<keyword evidence="1" id="KW-0732">Signal</keyword>
<feature type="chain" id="PRO_5040141510" evidence="1">
    <location>
        <begin position="18"/>
        <end position="89"/>
    </location>
</feature>
<comment type="caution">
    <text evidence="2">The sequence shown here is derived from an EMBL/GenBank/DDBJ whole genome shotgun (WGS) entry which is preliminary data.</text>
</comment>
<dbReference type="Proteomes" id="UP000696280">
    <property type="component" value="Unassembled WGS sequence"/>
</dbReference>
<feature type="signal peptide" evidence="1">
    <location>
        <begin position="1"/>
        <end position="17"/>
    </location>
</feature>
<evidence type="ECO:0000256" key="1">
    <source>
        <dbReference type="SAM" id="SignalP"/>
    </source>
</evidence>
<name>A0A9N9L9A1_9HELO</name>
<dbReference type="AlphaFoldDB" id="A0A9N9L9A1"/>
<proteinExistence type="predicted"/>
<evidence type="ECO:0000313" key="3">
    <source>
        <dbReference type="Proteomes" id="UP000696280"/>
    </source>
</evidence>
<dbReference type="EMBL" id="CAJVRL010000091">
    <property type="protein sequence ID" value="CAG8959307.1"/>
    <property type="molecule type" value="Genomic_DNA"/>
</dbReference>
<protein>
    <submittedName>
        <fullName evidence="2">Uncharacterized protein</fullName>
    </submittedName>
</protein>
<evidence type="ECO:0000313" key="2">
    <source>
        <dbReference type="EMBL" id="CAG8959307.1"/>
    </source>
</evidence>
<gene>
    <name evidence="2" type="ORF">HYFRA_00013077</name>
</gene>
<accession>A0A9N9L9A1</accession>
<sequence>MRISFSILAIFIASALADGPCDVESDNCRAVINASACFNKYMAGGNKANILSCLKGTDGAATETQKMCACTGCVAPVMTAFISKNKICG</sequence>
<reference evidence="2" key="1">
    <citation type="submission" date="2021-07" db="EMBL/GenBank/DDBJ databases">
        <authorList>
            <person name="Durling M."/>
        </authorList>
    </citation>
    <scope>NUCLEOTIDE SEQUENCE</scope>
</reference>
<organism evidence="2 3">
    <name type="scientific">Hymenoscyphus fraxineus</name>
    <dbReference type="NCBI Taxonomy" id="746836"/>
    <lineage>
        <taxon>Eukaryota</taxon>
        <taxon>Fungi</taxon>
        <taxon>Dikarya</taxon>
        <taxon>Ascomycota</taxon>
        <taxon>Pezizomycotina</taxon>
        <taxon>Leotiomycetes</taxon>
        <taxon>Helotiales</taxon>
        <taxon>Helotiaceae</taxon>
        <taxon>Hymenoscyphus</taxon>
    </lineage>
</organism>
<keyword evidence="3" id="KW-1185">Reference proteome</keyword>